<name>A0A3L8Q368_9GAMM</name>
<protein>
    <submittedName>
        <fullName evidence="2">Uncharacterized protein</fullName>
    </submittedName>
</protein>
<feature type="region of interest" description="Disordered" evidence="1">
    <location>
        <begin position="80"/>
        <end position="122"/>
    </location>
</feature>
<comment type="caution">
    <text evidence="2">The sequence shown here is derived from an EMBL/GenBank/DDBJ whole genome shotgun (WGS) entry which is preliminary data.</text>
</comment>
<evidence type="ECO:0000313" key="3">
    <source>
        <dbReference type="Proteomes" id="UP000281474"/>
    </source>
</evidence>
<dbReference type="EMBL" id="QZEI01000001">
    <property type="protein sequence ID" value="RLV61599.1"/>
    <property type="molecule type" value="Genomic_DNA"/>
</dbReference>
<dbReference type="RefSeq" id="WP_121836998.1">
    <property type="nucleotide sequence ID" value="NZ_ML014753.1"/>
</dbReference>
<gene>
    <name evidence="2" type="ORF">D5018_00325</name>
</gene>
<feature type="compositionally biased region" description="Basic and acidic residues" evidence="1">
    <location>
        <begin position="85"/>
        <end position="94"/>
    </location>
</feature>
<proteinExistence type="predicted"/>
<dbReference type="AlphaFoldDB" id="A0A3L8Q368"/>
<keyword evidence="3" id="KW-1185">Reference proteome</keyword>
<accession>A0A3L8Q368</accession>
<reference evidence="2 3" key="1">
    <citation type="submission" date="2018-09" db="EMBL/GenBank/DDBJ databases">
        <title>Phylogeny of the Shewanellaceae, and recommendation for two new genera, Pseudoshewanella and Parashewanella.</title>
        <authorList>
            <person name="Wang G."/>
        </authorList>
    </citation>
    <scope>NUCLEOTIDE SEQUENCE [LARGE SCALE GENOMIC DNA]</scope>
    <source>
        <strain evidence="2 3">C51</strain>
    </source>
</reference>
<organism evidence="2 3">
    <name type="scientific">Parashewanella curva</name>
    <dbReference type="NCBI Taxonomy" id="2338552"/>
    <lineage>
        <taxon>Bacteria</taxon>
        <taxon>Pseudomonadati</taxon>
        <taxon>Pseudomonadota</taxon>
        <taxon>Gammaproteobacteria</taxon>
        <taxon>Alteromonadales</taxon>
        <taxon>Shewanellaceae</taxon>
        <taxon>Parashewanella</taxon>
    </lineage>
</organism>
<dbReference type="OrthoDB" id="6272804at2"/>
<feature type="compositionally biased region" description="Polar residues" evidence="1">
    <location>
        <begin position="95"/>
        <end position="110"/>
    </location>
</feature>
<evidence type="ECO:0000256" key="1">
    <source>
        <dbReference type="SAM" id="MobiDB-lite"/>
    </source>
</evidence>
<evidence type="ECO:0000313" key="2">
    <source>
        <dbReference type="EMBL" id="RLV61599.1"/>
    </source>
</evidence>
<dbReference type="Proteomes" id="UP000281474">
    <property type="component" value="Unassembled WGS sequence"/>
</dbReference>
<sequence length="122" mass="13903">MSMPKLYLNLIIFLLVIVLASVATYAFEQHQTIELLEKNVEKLLASQVVFVISNENSEEVSKWLRKKPEMIKEWLANVNSNAKQPDSKPKKQSQEVKTVSQSSSIKQYNLPNGGILITTREQ</sequence>